<sequence>MRLYLNYYTIDLFSKLLYGHMLDCLERGNDLVDAETPEGKLDKVRFIEPLAPSNKESLQLEPIQEVRGRLR</sequence>
<gene>
    <name evidence="1" type="ORF">K444DRAFT_621228</name>
</gene>
<dbReference type="AlphaFoldDB" id="A0A2J6SMW0"/>
<reference evidence="1 2" key="1">
    <citation type="submission" date="2016-04" db="EMBL/GenBank/DDBJ databases">
        <title>A degradative enzymes factory behind the ericoid mycorrhizal symbiosis.</title>
        <authorList>
            <consortium name="DOE Joint Genome Institute"/>
            <person name="Martino E."/>
            <person name="Morin E."/>
            <person name="Grelet G."/>
            <person name="Kuo A."/>
            <person name="Kohler A."/>
            <person name="Daghino S."/>
            <person name="Barry K."/>
            <person name="Choi C."/>
            <person name="Cichocki N."/>
            <person name="Clum A."/>
            <person name="Copeland A."/>
            <person name="Hainaut M."/>
            <person name="Haridas S."/>
            <person name="Labutti K."/>
            <person name="Lindquist E."/>
            <person name="Lipzen A."/>
            <person name="Khouja H.-R."/>
            <person name="Murat C."/>
            <person name="Ohm R."/>
            <person name="Olson A."/>
            <person name="Spatafora J."/>
            <person name="Veneault-Fourrey C."/>
            <person name="Henrissat B."/>
            <person name="Grigoriev I."/>
            <person name="Martin F."/>
            <person name="Perotto S."/>
        </authorList>
    </citation>
    <scope>NUCLEOTIDE SEQUENCE [LARGE SCALE GENOMIC DNA]</scope>
    <source>
        <strain evidence="1 2">E</strain>
    </source>
</reference>
<keyword evidence="2" id="KW-1185">Reference proteome</keyword>
<dbReference type="STRING" id="1095630.A0A2J6SMW0"/>
<evidence type="ECO:0000313" key="2">
    <source>
        <dbReference type="Proteomes" id="UP000235371"/>
    </source>
</evidence>
<dbReference type="InParanoid" id="A0A2J6SMW0"/>
<accession>A0A2J6SMW0</accession>
<evidence type="ECO:0000313" key="1">
    <source>
        <dbReference type="EMBL" id="PMD52092.1"/>
    </source>
</evidence>
<name>A0A2J6SMW0_9HELO</name>
<dbReference type="GeneID" id="36589930"/>
<dbReference type="Proteomes" id="UP000235371">
    <property type="component" value="Unassembled WGS sequence"/>
</dbReference>
<organism evidence="1 2">
    <name type="scientific">Hyaloscypha bicolor E</name>
    <dbReference type="NCBI Taxonomy" id="1095630"/>
    <lineage>
        <taxon>Eukaryota</taxon>
        <taxon>Fungi</taxon>
        <taxon>Dikarya</taxon>
        <taxon>Ascomycota</taxon>
        <taxon>Pezizomycotina</taxon>
        <taxon>Leotiomycetes</taxon>
        <taxon>Helotiales</taxon>
        <taxon>Hyaloscyphaceae</taxon>
        <taxon>Hyaloscypha</taxon>
        <taxon>Hyaloscypha bicolor</taxon>
    </lineage>
</organism>
<dbReference type="OrthoDB" id="2789670at2759"/>
<proteinExistence type="predicted"/>
<dbReference type="EMBL" id="KZ613912">
    <property type="protein sequence ID" value="PMD52092.1"/>
    <property type="molecule type" value="Genomic_DNA"/>
</dbReference>
<dbReference type="RefSeq" id="XP_024728996.1">
    <property type="nucleotide sequence ID" value="XM_024881853.1"/>
</dbReference>
<protein>
    <submittedName>
        <fullName evidence="1">Uncharacterized protein</fullName>
    </submittedName>
</protein>